<name>A0A4C1Y5C5_EUMVA</name>
<reference evidence="2 3" key="1">
    <citation type="journal article" date="2019" name="Commun. Biol.">
        <title>The bagworm genome reveals a unique fibroin gene that provides high tensile strength.</title>
        <authorList>
            <person name="Kono N."/>
            <person name="Nakamura H."/>
            <person name="Ohtoshi R."/>
            <person name="Tomita M."/>
            <person name="Numata K."/>
            <person name="Arakawa K."/>
        </authorList>
    </citation>
    <scope>NUCLEOTIDE SEQUENCE [LARGE SCALE GENOMIC DNA]</scope>
</reference>
<protein>
    <submittedName>
        <fullName evidence="2">Uncharacterized protein</fullName>
    </submittedName>
</protein>
<evidence type="ECO:0000313" key="3">
    <source>
        <dbReference type="Proteomes" id="UP000299102"/>
    </source>
</evidence>
<keyword evidence="3" id="KW-1185">Reference proteome</keyword>
<organism evidence="2 3">
    <name type="scientific">Eumeta variegata</name>
    <name type="common">Bagworm moth</name>
    <name type="synonym">Eumeta japonica</name>
    <dbReference type="NCBI Taxonomy" id="151549"/>
    <lineage>
        <taxon>Eukaryota</taxon>
        <taxon>Metazoa</taxon>
        <taxon>Ecdysozoa</taxon>
        <taxon>Arthropoda</taxon>
        <taxon>Hexapoda</taxon>
        <taxon>Insecta</taxon>
        <taxon>Pterygota</taxon>
        <taxon>Neoptera</taxon>
        <taxon>Endopterygota</taxon>
        <taxon>Lepidoptera</taxon>
        <taxon>Glossata</taxon>
        <taxon>Ditrysia</taxon>
        <taxon>Tineoidea</taxon>
        <taxon>Psychidae</taxon>
        <taxon>Oiketicinae</taxon>
        <taxon>Eumeta</taxon>
    </lineage>
</organism>
<dbReference type="Proteomes" id="UP000299102">
    <property type="component" value="Unassembled WGS sequence"/>
</dbReference>
<evidence type="ECO:0000256" key="1">
    <source>
        <dbReference type="SAM" id="MobiDB-lite"/>
    </source>
</evidence>
<accession>A0A4C1Y5C5</accession>
<sequence length="78" mass="8865">MTDRTKPVTVAHDKRTSRASELPEVVLRNLEDPSKSKRVPHPAGPVMTPDKRTRDQLSPSPIPEPKNLPLIRNWLTYT</sequence>
<feature type="compositionally biased region" description="Basic and acidic residues" evidence="1">
    <location>
        <begin position="1"/>
        <end position="18"/>
    </location>
</feature>
<feature type="region of interest" description="Disordered" evidence="1">
    <location>
        <begin position="1"/>
        <end position="68"/>
    </location>
</feature>
<gene>
    <name evidence="2" type="ORF">EVAR_46679_1</name>
</gene>
<dbReference type="AlphaFoldDB" id="A0A4C1Y5C5"/>
<dbReference type="EMBL" id="BGZK01001066">
    <property type="protein sequence ID" value="GBP70184.1"/>
    <property type="molecule type" value="Genomic_DNA"/>
</dbReference>
<proteinExistence type="predicted"/>
<evidence type="ECO:0000313" key="2">
    <source>
        <dbReference type="EMBL" id="GBP70184.1"/>
    </source>
</evidence>
<comment type="caution">
    <text evidence="2">The sequence shown here is derived from an EMBL/GenBank/DDBJ whole genome shotgun (WGS) entry which is preliminary data.</text>
</comment>